<proteinExistence type="predicted"/>
<organism evidence="3 4">
    <name type="scientific">Crossiella equi</name>
    <dbReference type="NCBI Taxonomy" id="130796"/>
    <lineage>
        <taxon>Bacteria</taxon>
        <taxon>Bacillati</taxon>
        <taxon>Actinomycetota</taxon>
        <taxon>Actinomycetes</taxon>
        <taxon>Pseudonocardiales</taxon>
        <taxon>Pseudonocardiaceae</taxon>
        <taxon>Crossiella</taxon>
    </lineage>
</organism>
<dbReference type="Pfam" id="PF08044">
    <property type="entry name" value="DUF1707"/>
    <property type="match status" value="1"/>
</dbReference>
<evidence type="ECO:0000259" key="1">
    <source>
        <dbReference type="Pfam" id="PF08044"/>
    </source>
</evidence>
<evidence type="ECO:0000313" key="4">
    <source>
        <dbReference type="Proteomes" id="UP001519363"/>
    </source>
</evidence>
<feature type="domain" description="DUF1707" evidence="1">
    <location>
        <begin position="18"/>
        <end position="65"/>
    </location>
</feature>
<dbReference type="EMBL" id="JAGIOO010000001">
    <property type="protein sequence ID" value="MBP2475300.1"/>
    <property type="molecule type" value="Genomic_DNA"/>
</dbReference>
<reference evidence="3 4" key="1">
    <citation type="submission" date="2021-03" db="EMBL/GenBank/DDBJ databases">
        <title>Sequencing the genomes of 1000 actinobacteria strains.</title>
        <authorList>
            <person name="Klenk H.-P."/>
        </authorList>
    </citation>
    <scope>NUCLEOTIDE SEQUENCE [LARGE SCALE GENOMIC DNA]</scope>
    <source>
        <strain evidence="3 4">DSM 44580</strain>
    </source>
</reference>
<dbReference type="Pfam" id="PF09922">
    <property type="entry name" value="LiaF-like_C"/>
    <property type="match status" value="1"/>
</dbReference>
<evidence type="ECO:0000259" key="2">
    <source>
        <dbReference type="Pfam" id="PF09922"/>
    </source>
</evidence>
<sequence length="187" mass="19977">MTDPSAIPAVPDGEDLDAVKTRAQTSLERAVGEGRLTLDEFTDKVDLVLKAKSEAEVVEVVGELPAPVTENTSAAQVSSKSVFDDVQRSGRFALPTGARVSSFFGDVKLDLRHAVITEEVVDVSTWSWFGDILVTVPEGVEVEVNSGRIFGDEKVELADVPPVPGAPRIRIKAWTTFGDVKVASKAG</sequence>
<comment type="caution">
    <text evidence="3">The sequence shown here is derived from an EMBL/GenBank/DDBJ whole genome shotgun (WGS) entry which is preliminary data.</text>
</comment>
<protein>
    <recommendedName>
        <fullName evidence="5">Cell wall-active antibiotics response LiaF-like C-terminal domain-containing protein</fullName>
    </recommendedName>
</protein>
<dbReference type="RefSeq" id="WP_086787298.1">
    <property type="nucleotide sequence ID" value="NZ_JAGIOO010000001.1"/>
</dbReference>
<evidence type="ECO:0000313" key="3">
    <source>
        <dbReference type="EMBL" id="MBP2475300.1"/>
    </source>
</evidence>
<dbReference type="Proteomes" id="UP001519363">
    <property type="component" value="Unassembled WGS sequence"/>
</dbReference>
<dbReference type="PANTHER" id="PTHR40763">
    <property type="entry name" value="MEMBRANE PROTEIN-RELATED"/>
    <property type="match status" value="1"/>
</dbReference>
<evidence type="ECO:0008006" key="5">
    <source>
        <dbReference type="Google" id="ProtNLM"/>
    </source>
</evidence>
<gene>
    <name evidence="3" type="ORF">JOF53_004172</name>
</gene>
<dbReference type="InterPro" id="IPR012551">
    <property type="entry name" value="DUF1707_SHOCT-like"/>
</dbReference>
<dbReference type="InterPro" id="IPR024425">
    <property type="entry name" value="LiaF-like_C"/>
</dbReference>
<accession>A0ABS5AHZ0</accession>
<keyword evidence="4" id="KW-1185">Reference proteome</keyword>
<feature type="domain" description="Cell wall-active antibiotics response LiaF-like C-terminal" evidence="2">
    <location>
        <begin position="99"/>
        <end position="154"/>
    </location>
</feature>
<name>A0ABS5AHZ0_9PSEU</name>
<dbReference type="PANTHER" id="PTHR40763:SF5">
    <property type="entry name" value="MEMBRANE PROTEIN"/>
    <property type="match status" value="1"/>
</dbReference>